<keyword evidence="2" id="KW-0418">Kinase</keyword>
<reference evidence="2 3" key="1">
    <citation type="submission" date="2017-04" db="EMBL/GenBank/DDBJ databases">
        <authorList>
            <person name="Afonso C.L."/>
            <person name="Miller P.J."/>
            <person name="Scott M.A."/>
            <person name="Spackman E."/>
            <person name="Goraichik I."/>
            <person name="Dimitrov K.M."/>
            <person name="Suarez D.L."/>
            <person name="Swayne D.E."/>
        </authorList>
    </citation>
    <scope>NUCLEOTIDE SEQUENCE [LARGE SCALE GENOMIC DNA]</scope>
    <source>
        <strain evidence="2 3">DSM 22418</strain>
    </source>
</reference>
<name>A0A1X7JLU4_9SPHI</name>
<dbReference type="Pfam" id="PF00485">
    <property type="entry name" value="PRK"/>
    <property type="match status" value="1"/>
</dbReference>
<dbReference type="PANTHER" id="PTHR10285">
    <property type="entry name" value="URIDINE KINASE"/>
    <property type="match status" value="1"/>
</dbReference>
<dbReference type="GO" id="GO:0016301">
    <property type="term" value="F:kinase activity"/>
    <property type="evidence" value="ECO:0007669"/>
    <property type="project" value="UniProtKB-KW"/>
</dbReference>
<dbReference type="PRINTS" id="PR00988">
    <property type="entry name" value="URIDINKINASE"/>
</dbReference>
<dbReference type="GO" id="GO:0005524">
    <property type="term" value="F:ATP binding"/>
    <property type="evidence" value="ECO:0007669"/>
    <property type="project" value="InterPro"/>
</dbReference>
<dbReference type="InterPro" id="IPR027417">
    <property type="entry name" value="P-loop_NTPase"/>
</dbReference>
<dbReference type="Proteomes" id="UP000192980">
    <property type="component" value="Unassembled WGS sequence"/>
</dbReference>
<gene>
    <name evidence="2" type="ORF">SAMN05660862_1798</name>
</gene>
<accession>A0A1X7JLU4</accession>
<organism evidence="2 3">
    <name type="scientific">Sphingobacterium psychroaquaticum</name>
    <dbReference type="NCBI Taxonomy" id="561061"/>
    <lineage>
        <taxon>Bacteria</taxon>
        <taxon>Pseudomonadati</taxon>
        <taxon>Bacteroidota</taxon>
        <taxon>Sphingobacteriia</taxon>
        <taxon>Sphingobacteriales</taxon>
        <taxon>Sphingobacteriaceae</taxon>
        <taxon>Sphingobacterium</taxon>
    </lineage>
</organism>
<keyword evidence="3" id="KW-1185">Reference proteome</keyword>
<feature type="domain" description="Phosphoribulokinase/uridine kinase" evidence="1">
    <location>
        <begin position="19"/>
        <end position="196"/>
    </location>
</feature>
<proteinExistence type="predicted"/>
<protein>
    <submittedName>
        <fullName evidence="2">Uridine kinase</fullName>
    </submittedName>
</protein>
<keyword evidence="2" id="KW-0808">Transferase</keyword>
<dbReference type="AlphaFoldDB" id="A0A1X7JLU4"/>
<evidence type="ECO:0000259" key="1">
    <source>
        <dbReference type="Pfam" id="PF00485"/>
    </source>
</evidence>
<dbReference type="SUPFAM" id="SSF52540">
    <property type="entry name" value="P-loop containing nucleoside triphosphate hydrolases"/>
    <property type="match status" value="1"/>
</dbReference>
<dbReference type="InterPro" id="IPR006083">
    <property type="entry name" value="PRK/URK"/>
</dbReference>
<dbReference type="EMBL" id="FXAU01000003">
    <property type="protein sequence ID" value="SMG28346.1"/>
    <property type="molecule type" value="Genomic_DNA"/>
</dbReference>
<sequence>MVYLCKNNHNFALMNKPYVIGIAGSSGSGKTFFLKSFLNHFQEDQVTLISQDDYYIPANTKTREENRLYNFDIPTSINRADFYKDIKSLFNGETIYREEYTFNNPNLKPKILEIKPAPILIVEGLFIFHYTEINEILDYRIFLAADESVALERRLRRDLVERGYDRDDVMYKWINHVVPSYNEFLLPFKEQCDLVIINNTDDPQIIDDAANKISLELKAQNSDVNII</sequence>
<evidence type="ECO:0000313" key="3">
    <source>
        <dbReference type="Proteomes" id="UP000192980"/>
    </source>
</evidence>
<dbReference type="Gene3D" id="3.40.50.300">
    <property type="entry name" value="P-loop containing nucleotide triphosphate hydrolases"/>
    <property type="match status" value="1"/>
</dbReference>
<dbReference type="STRING" id="561061.SAMN05660862_1798"/>
<evidence type="ECO:0000313" key="2">
    <source>
        <dbReference type="EMBL" id="SMG28346.1"/>
    </source>
</evidence>